<evidence type="ECO:0000256" key="5">
    <source>
        <dbReference type="ARBA" id="ARBA00022692"/>
    </source>
</evidence>
<feature type="transmembrane region" description="Helical" evidence="10">
    <location>
        <begin position="332"/>
        <end position="354"/>
    </location>
</feature>
<organism evidence="12 13">
    <name type="scientific">Pseudoroseicyclus tamaricis</name>
    <dbReference type="NCBI Taxonomy" id="2705421"/>
    <lineage>
        <taxon>Bacteria</taxon>
        <taxon>Pseudomonadati</taxon>
        <taxon>Pseudomonadota</taxon>
        <taxon>Alphaproteobacteria</taxon>
        <taxon>Rhodobacterales</taxon>
        <taxon>Paracoccaceae</taxon>
        <taxon>Pseudoroseicyclus</taxon>
    </lineage>
</organism>
<feature type="transmembrane region" description="Helical" evidence="10">
    <location>
        <begin position="163"/>
        <end position="185"/>
    </location>
</feature>
<keyword evidence="5 8" id="KW-0812">Transmembrane</keyword>
<evidence type="ECO:0000256" key="2">
    <source>
        <dbReference type="ARBA" id="ARBA00004651"/>
    </source>
</evidence>
<feature type="region of interest" description="Disordered" evidence="9">
    <location>
        <begin position="531"/>
        <end position="554"/>
    </location>
</feature>
<comment type="caution">
    <text evidence="12">The sequence shown here is derived from an EMBL/GenBank/DDBJ whole genome shotgun (WGS) entry which is preliminary data.</text>
</comment>
<dbReference type="PANTHER" id="PTHR42703">
    <property type="entry name" value="NADH DEHYDROGENASE"/>
    <property type="match status" value="1"/>
</dbReference>
<feature type="transmembrane region" description="Helical" evidence="10">
    <location>
        <begin position="464"/>
        <end position="484"/>
    </location>
</feature>
<dbReference type="Pfam" id="PF00361">
    <property type="entry name" value="Proton_antipo_M"/>
    <property type="match status" value="1"/>
</dbReference>
<dbReference type="NCBIfam" id="NF009309">
    <property type="entry name" value="PRK12666.1"/>
    <property type="match status" value="1"/>
</dbReference>
<feature type="transmembrane region" description="Helical" evidence="10">
    <location>
        <begin position="374"/>
        <end position="393"/>
    </location>
</feature>
<evidence type="ECO:0000256" key="4">
    <source>
        <dbReference type="ARBA" id="ARBA00022475"/>
    </source>
</evidence>
<evidence type="ECO:0000256" key="3">
    <source>
        <dbReference type="ARBA" id="ARBA00005346"/>
    </source>
</evidence>
<dbReference type="InterPro" id="IPR001750">
    <property type="entry name" value="ND/Mrp_TM"/>
</dbReference>
<sequence length="554" mass="58317">METHWIIAPVVLPAILAPLLAWVMRHDIVLARSASLAGAGGLVAIAVGLLNLAAGSGEQVYRLGDWPAPFGITLVLDHLSAAMVLLTSVLGLIVLIHAVATGWDNRGRHFHALFQFQLMGICGAFLTGDAFNLFVFFEILLIASYGLMIHGGGRVRLQAGLQYVVMNLAGSTLFLFALGTLYAATGTLNIADLAVKVREIAPEDAALVRVAAMLLLIVFAIKAAVFPVQFWLPTTYSNAPAPVAALFAVMTKVGAYAILRFYIIVFGPDVAATGTLPEKWLFAGATITTVIGAFGVLGARRLMSMISFSVIFSMGTLMLAISAFTPDATLAALYYLLHSTFATAALFLVACHILARRPSADLLHASPPTVQNGIFAALFFAAAIGMAGMPPLSGFLGKLVVLKALIPWEHAEIAWVVILGGSLVTIVGFARAGSMLFWKSTAEPVTEPEEDAPEPEDAPRPATALALAPAAVCILMMALLSALAGPVTRYLGVAVAQLYDREGYIAAVLTPPEDGDRPVDAGIALEAEEAAAQEDVTVEDEDGLTTGVIEEVGQ</sequence>
<proteinExistence type="inferred from homology"/>
<keyword evidence="4" id="KW-1003">Cell membrane</keyword>
<keyword evidence="7 10" id="KW-0472">Membrane</keyword>
<feature type="compositionally biased region" description="Acidic residues" evidence="9">
    <location>
        <begin position="531"/>
        <end position="543"/>
    </location>
</feature>
<dbReference type="PRINTS" id="PR01437">
    <property type="entry name" value="NUOXDRDTASE4"/>
</dbReference>
<feature type="transmembrane region" description="Helical" evidence="10">
    <location>
        <begin position="205"/>
        <end position="232"/>
    </location>
</feature>
<name>A0A6B2K2K6_9RHOB</name>
<keyword evidence="13" id="KW-1185">Reference proteome</keyword>
<protein>
    <submittedName>
        <fullName evidence="12">Monovalent cation/H+ antiporter subunit D</fullName>
    </submittedName>
</protein>
<comment type="similarity">
    <text evidence="3">Belongs to the CPA3 antiporters (TC 2.A.63) subunit D family.</text>
</comment>
<feature type="transmembrane region" description="Helical" evidence="10">
    <location>
        <begin position="244"/>
        <end position="268"/>
    </location>
</feature>
<evidence type="ECO:0000256" key="1">
    <source>
        <dbReference type="ARBA" id="ARBA00002378"/>
    </source>
</evidence>
<evidence type="ECO:0000313" key="13">
    <source>
        <dbReference type="Proteomes" id="UP000474757"/>
    </source>
</evidence>
<feature type="transmembrane region" description="Helical" evidence="10">
    <location>
        <begin position="413"/>
        <end position="430"/>
    </location>
</feature>
<dbReference type="AlphaFoldDB" id="A0A6B2K2K6"/>
<keyword evidence="6 10" id="KW-1133">Transmembrane helix</keyword>
<dbReference type="Proteomes" id="UP000474757">
    <property type="component" value="Unassembled WGS sequence"/>
</dbReference>
<evidence type="ECO:0000256" key="7">
    <source>
        <dbReference type="ARBA" id="ARBA00023136"/>
    </source>
</evidence>
<dbReference type="InterPro" id="IPR003918">
    <property type="entry name" value="NADH_UbQ_OxRdtase"/>
</dbReference>
<dbReference type="EMBL" id="JAAGAB010000003">
    <property type="protein sequence ID" value="NDV02012.1"/>
    <property type="molecule type" value="Genomic_DNA"/>
</dbReference>
<evidence type="ECO:0000256" key="6">
    <source>
        <dbReference type="ARBA" id="ARBA00022989"/>
    </source>
</evidence>
<gene>
    <name evidence="12" type="ORF">GZA08_13650</name>
</gene>
<evidence type="ECO:0000256" key="10">
    <source>
        <dbReference type="SAM" id="Phobius"/>
    </source>
</evidence>
<feature type="domain" description="NADH:quinone oxidoreductase/Mrp antiporter transmembrane" evidence="11">
    <location>
        <begin position="129"/>
        <end position="416"/>
    </location>
</feature>
<dbReference type="GO" id="GO:0005886">
    <property type="term" value="C:plasma membrane"/>
    <property type="evidence" value="ECO:0007669"/>
    <property type="project" value="UniProtKB-SubCell"/>
</dbReference>
<dbReference type="PANTHER" id="PTHR42703:SF1">
    <property type="entry name" value="NA(+)_H(+) ANTIPORTER SUBUNIT D1"/>
    <property type="match status" value="1"/>
</dbReference>
<feature type="transmembrane region" description="Helical" evidence="10">
    <location>
        <begin position="74"/>
        <end position="98"/>
    </location>
</feature>
<evidence type="ECO:0000313" key="12">
    <source>
        <dbReference type="EMBL" id="NDV02012.1"/>
    </source>
</evidence>
<evidence type="ECO:0000259" key="11">
    <source>
        <dbReference type="Pfam" id="PF00361"/>
    </source>
</evidence>
<feature type="transmembrane region" description="Helical" evidence="10">
    <location>
        <begin position="6"/>
        <end position="24"/>
    </location>
</feature>
<reference evidence="12 13" key="1">
    <citation type="submission" date="2020-02" db="EMBL/GenBank/DDBJ databases">
        <title>Pseudoroseicyclus tamarix, sp. nov., isolated from offshore sediment of a Tamarix chinensis forest.</title>
        <authorList>
            <person name="Gai Y."/>
        </authorList>
    </citation>
    <scope>NUCLEOTIDE SEQUENCE [LARGE SCALE GENOMIC DNA]</scope>
    <source>
        <strain evidence="12 13">CLL3-39</strain>
    </source>
</reference>
<dbReference type="InterPro" id="IPR050586">
    <property type="entry name" value="CPA3_Na-H_Antiporter_D"/>
</dbReference>
<feature type="transmembrane region" description="Helical" evidence="10">
    <location>
        <begin position="36"/>
        <end position="54"/>
    </location>
</feature>
<comment type="function">
    <text evidence="1">NDH-1 shuttles electrons from NADH, via FMN and iron-sulfur (Fe-S) centers, to quinones in the respiratory chain. The immediate electron acceptor for the enzyme in this species is believed to be ubiquinone. Couples the redox reaction to proton translocation (for every two electrons transferred, four hydrogen ions are translocated across the cytoplasmic membrane), and thus conserves the redox energy in a proton gradient.</text>
</comment>
<dbReference type="GO" id="GO:0008137">
    <property type="term" value="F:NADH dehydrogenase (ubiquinone) activity"/>
    <property type="evidence" value="ECO:0007669"/>
    <property type="project" value="InterPro"/>
</dbReference>
<feature type="transmembrane region" description="Helical" evidence="10">
    <location>
        <begin position="306"/>
        <end position="326"/>
    </location>
</feature>
<accession>A0A6B2K2K6</accession>
<comment type="subcellular location">
    <subcellularLocation>
        <location evidence="2">Cell membrane</location>
        <topology evidence="2">Multi-pass membrane protein</topology>
    </subcellularLocation>
    <subcellularLocation>
        <location evidence="8">Membrane</location>
        <topology evidence="8">Multi-pass membrane protein</topology>
    </subcellularLocation>
</comment>
<feature type="transmembrane region" description="Helical" evidence="10">
    <location>
        <begin position="280"/>
        <end position="299"/>
    </location>
</feature>
<evidence type="ECO:0000256" key="8">
    <source>
        <dbReference type="RuleBase" id="RU000320"/>
    </source>
</evidence>
<dbReference type="GO" id="GO:0042773">
    <property type="term" value="P:ATP synthesis coupled electron transport"/>
    <property type="evidence" value="ECO:0007669"/>
    <property type="project" value="InterPro"/>
</dbReference>
<evidence type="ECO:0000256" key="9">
    <source>
        <dbReference type="SAM" id="MobiDB-lite"/>
    </source>
</evidence>